<keyword evidence="4" id="KW-1185">Reference proteome</keyword>
<protein>
    <recommendedName>
        <fullName evidence="2">RNase NYN domain-containing protein</fullName>
    </recommendedName>
</protein>
<name>A0AAW0NQE0_9GOBI</name>
<dbReference type="PANTHER" id="PTHR12876">
    <property type="entry name" value="N4BP1-RELATED"/>
    <property type="match status" value="1"/>
</dbReference>
<feature type="compositionally biased region" description="Basic and acidic residues" evidence="1">
    <location>
        <begin position="150"/>
        <end position="160"/>
    </location>
</feature>
<accession>A0AAW0NQE0</accession>
<dbReference type="PANTHER" id="PTHR12876:SF35">
    <property type="entry name" value="LD08718P-RELATED"/>
    <property type="match status" value="1"/>
</dbReference>
<proteinExistence type="predicted"/>
<dbReference type="InterPro" id="IPR051101">
    <property type="entry name" value="ZC3H12/N4BP1_RNase_Reg"/>
</dbReference>
<dbReference type="AlphaFoldDB" id="A0AAW0NQE0"/>
<organism evidence="3 4">
    <name type="scientific">Mugilogobius chulae</name>
    <name type="common">yellowstripe goby</name>
    <dbReference type="NCBI Taxonomy" id="88201"/>
    <lineage>
        <taxon>Eukaryota</taxon>
        <taxon>Metazoa</taxon>
        <taxon>Chordata</taxon>
        <taxon>Craniata</taxon>
        <taxon>Vertebrata</taxon>
        <taxon>Euteleostomi</taxon>
        <taxon>Actinopterygii</taxon>
        <taxon>Neopterygii</taxon>
        <taxon>Teleostei</taxon>
        <taxon>Neoteleostei</taxon>
        <taxon>Acanthomorphata</taxon>
        <taxon>Gobiaria</taxon>
        <taxon>Gobiiformes</taxon>
        <taxon>Gobioidei</taxon>
        <taxon>Gobiidae</taxon>
        <taxon>Gobionellinae</taxon>
        <taxon>Mugilogobius</taxon>
    </lineage>
</organism>
<feature type="region of interest" description="Disordered" evidence="1">
    <location>
        <begin position="147"/>
        <end position="206"/>
    </location>
</feature>
<feature type="compositionally biased region" description="Basic residues" evidence="1">
    <location>
        <begin position="161"/>
        <end position="170"/>
    </location>
</feature>
<dbReference type="Gene3D" id="3.40.50.11980">
    <property type="match status" value="1"/>
</dbReference>
<dbReference type="GO" id="GO:0036464">
    <property type="term" value="C:cytoplasmic ribonucleoprotein granule"/>
    <property type="evidence" value="ECO:0007669"/>
    <property type="project" value="TreeGrafter"/>
</dbReference>
<evidence type="ECO:0000313" key="4">
    <source>
        <dbReference type="Proteomes" id="UP001460270"/>
    </source>
</evidence>
<evidence type="ECO:0000259" key="2">
    <source>
        <dbReference type="Pfam" id="PF11977"/>
    </source>
</evidence>
<feature type="region of interest" description="Disordered" evidence="1">
    <location>
        <begin position="101"/>
        <end position="133"/>
    </location>
</feature>
<dbReference type="GO" id="GO:0004521">
    <property type="term" value="F:RNA endonuclease activity"/>
    <property type="evidence" value="ECO:0007669"/>
    <property type="project" value="TreeGrafter"/>
</dbReference>
<gene>
    <name evidence="3" type="ORF">WMY93_019154</name>
</gene>
<dbReference type="InterPro" id="IPR021869">
    <property type="entry name" value="RNase_Zc3h12_NYN"/>
</dbReference>
<feature type="domain" description="RNase NYN" evidence="2">
    <location>
        <begin position="13"/>
        <end position="53"/>
    </location>
</feature>
<dbReference type="GO" id="GO:0003729">
    <property type="term" value="F:mRNA binding"/>
    <property type="evidence" value="ECO:0007669"/>
    <property type="project" value="TreeGrafter"/>
</dbReference>
<reference evidence="4" key="1">
    <citation type="submission" date="2024-04" db="EMBL/GenBank/DDBJ databases">
        <title>Salinicola lusitanus LLJ914,a marine bacterium isolated from the Okinawa Trough.</title>
        <authorList>
            <person name="Li J."/>
        </authorList>
    </citation>
    <scope>NUCLEOTIDE SEQUENCE [LARGE SCALE GENOMIC DNA]</scope>
</reference>
<dbReference type="GO" id="GO:0005634">
    <property type="term" value="C:nucleus"/>
    <property type="evidence" value="ECO:0007669"/>
    <property type="project" value="TreeGrafter"/>
</dbReference>
<comment type="caution">
    <text evidence="3">The sequence shown here is derived from an EMBL/GenBank/DDBJ whole genome shotgun (WGS) entry which is preliminary data.</text>
</comment>
<dbReference type="EMBL" id="JBBPFD010000014">
    <property type="protein sequence ID" value="KAK7898301.1"/>
    <property type="molecule type" value="Genomic_DNA"/>
</dbReference>
<feature type="compositionally biased region" description="Polar residues" evidence="1">
    <location>
        <begin position="102"/>
        <end position="126"/>
    </location>
</feature>
<sequence length="221" mass="24466">MTQERAGADKTQRTENPNWKRFIDERLIMFSFVNNKFMPPDDPMGRHGPSLDDLRRKYPIVQKKQNCPYGERLRLTTFTVYGVREEVHVWDKVPIFPPGAFQTVQSDSGRRTAQSIPSTSQLSTAPTPAPGHSLSLVEDMAKKLTLSSPLKKDHHSETSHSHGKGSHSKKTAADSHDLDSGLGSIDPHHDANYGTNMYSQPTAPPVTAATPLLLTTTSIIP</sequence>
<dbReference type="Pfam" id="PF11977">
    <property type="entry name" value="RNase_Zc3h12a"/>
    <property type="match status" value="1"/>
</dbReference>
<evidence type="ECO:0000313" key="3">
    <source>
        <dbReference type="EMBL" id="KAK7898301.1"/>
    </source>
</evidence>
<dbReference type="Proteomes" id="UP001460270">
    <property type="component" value="Unassembled WGS sequence"/>
</dbReference>
<evidence type="ECO:0000256" key="1">
    <source>
        <dbReference type="SAM" id="MobiDB-lite"/>
    </source>
</evidence>